<reference evidence="2 3" key="1">
    <citation type="submission" date="2021-05" db="EMBL/GenBank/DDBJ databases">
        <title>Genome Assembly of Synthetic Allotetraploid Brassica napus Reveals Homoeologous Exchanges between Subgenomes.</title>
        <authorList>
            <person name="Davis J.T."/>
        </authorList>
    </citation>
    <scope>NUCLEOTIDE SEQUENCE [LARGE SCALE GENOMIC DNA]</scope>
    <source>
        <strain evidence="3">cv. Da-Ae</strain>
        <tissue evidence="2">Seedling</tissue>
    </source>
</reference>
<evidence type="ECO:0000256" key="1">
    <source>
        <dbReference type="SAM" id="Phobius"/>
    </source>
</evidence>
<dbReference type="Proteomes" id="UP000824890">
    <property type="component" value="Unassembled WGS sequence"/>
</dbReference>
<protein>
    <submittedName>
        <fullName evidence="2">Uncharacterized protein</fullName>
    </submittedName>
</protein>
<organism evidence="2 3">
    <name type="scientific">Brassica napus</name>
    <name type="common">Rape</name>
    <dbReference type="NCBI Taxonomy" id="3708"/>
    <lineage>
        <taxon>Eukaryota</taxon>
        <taxon>Viridiplantae</taxon>
        <taxon>Streptophyta</taxon>
        <taxon>Embryophyta</taxon>
        <taxon>Tracheophyta</taxon>
        <taxon>Spermatophyta</taxon>
        <taxon>Magnoliopsida</taxon>
        <taxon>eudicotyledons</taxon>
        <taxon>Gunneridae</taxon>
        <taxon>Pentapetalae</taxon>
        <taxon>rosids</taxon>
        <taxon>malvids</taxon>
        <taxon>Brassicales</taxon>
        <taxon>Brassicaceae</taxon>
        <taxon>Brassiceae</taxon>
        <taxon>Brassica</taxon>
    </lineage>
</organism>
<name>A0ABQ7ZA96_BRANA</name>
<accession>A0ABQ7ZA96</accession>
<comment type="caution">
    <text evidence="2">The sequence shown here is derived from an EMBL/GenBank/DDBJ whole genome shotgun (WGS) entry which is preliminary data.</text>
</comment>
<sequence>MNVAALFVATVIIFVFLLCLVATIHVSFIWEIISKFSCFEPTKAFFLLYDLEILEITMFFDLRKSSKLQVCTSELMYMWTVTSLDLISS</sequence>
<evidence type="ECO:0000313" key="2">
    <source>
        <dbReference type="EMBL" id="KAH0877144.1"/>
    </source>
</evidence>
<feature type="transmembrane region" description="Helical" evidence="1">
    <location>
        <begin position="6"/>
        <end position="30"/>
    </location>
</feature>
<keyword evidence="3" id="KW-1185">Reference proteome</keyword>
<keyword evidence="1" id="KW-0812">Transmembrane</keyword>
<keyword evidence="1" id="KW-0472">Membrane</keyword>
<dbReference type="EMBL" id="JAGKQM010000015">
    <property type="protein sequence ID" value="KAH0877144.1"/>
    <property type="molecule type" value="Genomic_DNA"/>
</dbReference>
<proteinExistence type="predicted"/>
<keyword evidence="1" id="KW-1133">Transmembrane helix</keyword>
<gene>
    <name evidence="2" type="ORF">HID58_064538</name>
</gene>
<evidence type="ECO:0000313" key="3">
    <source>
        <dbReference type="Proteomes" id="UP000824890"/>
    </source>
</evidence>